<keyword evidence="2" id="KW-1185">Reference proteome</keyword>
<proteinExistence type="predicted"/>
<accession>A0ABS4JZ63</accession>
<dbReference type="Proteomes" id="UP001519289">
    <property type="component" value="Unassembled WGS sequence"/>
</dbReference>
<evidence type="ECO:0000313" key="2">
    <source>
        <dbReference type="Proteomes" id="UP001519289"/>
    </source>
</evidence>
<name>A0ABS4JZ63_9FIRM</name>
<organism evidence="1 2">
    <name type="scientific">Symbiobacterium terraclitae</name>
    <dbReference type="NCBI Taxonomy" id="557451"/>
    <lineage>
        <taxon>Bacteria</taxon>
        <taxon>Bacillati</taxon>
        <taxon>Bacillota</taxon>
        <taxon>Clostridia</taxon>
        <taxon>Eubacteriales</taxon>
        <taxon>Symbiobacteriaceae</taxon>
        <taxon>Symbiobacterium</taxon>
    </lineage>
</organism>
<sequence>MRFRPDRRPSKWGATAAVVDQQSAEAVVEYLAALKGTPFDGVIRLSDLTEIKGYRYVLLQVNLDFGHPHFPRIADTLDEIGGSEFQLIVVETPEGSVYLIVDKHNLPDEEMRPDHPLLRRLADWLGPALSAVS</sequence>
<comment type="caution">
    <text evidence="1">The sequence shown here is derived from an EMBL/GenBank/DDBJ whole genome shotgun (WGS) entry which is preliminary data.</text>
</comment>
<dbReference type="RefSeq" id="WP_209468258.1">
    <property type="nucleotide sequence ID" value="NZ_JAGGLG010000053.1"/>
</dbReference>
<reference evidence="1 2" key="1">
    <citation type="submission" date="2021-03" db="EMBL/GenBank/DDBJ databases">
        <title>Genomic Encyclopedia of Type Strains, Phase IV (KMG-IV): sequencing the most valuable type-strain genomes for metagenomic binning, comparative biology and taxonomic classification.</title>
        <authorList>
            <person name="Goeker M."/>
        </authorList>
    </citation>
    <scope>NUCLEOTIDE SEQUENCE [LARGE SCALE GENOMIC DNA]</scope>
    <source>
        <strain evidence="1 2">DSM 27138</strain>
    </source>
</reference>
<evidence type="ECO:0000313" key="1">
    <source>
        <dbReference type="EMBL" id="MBP2020161.1"/>
    </source>
</evidence>
<gene>
    <name evidence="1" type="ORF">J2Z79_003617</name>
</gene>
<dbReference type="EMBL" id="JAGGLG010000053">
    <property type="protein sequence ID" value="MBP2020161.1"/>
    <property type="molecule type" value="Genomic_DNA"/>
</dbReference>
<protein>
    <submittedName>
        <fullName evidence="1">Uncharacterized protein</fullName>
    </submittedName>
</protein>